<gene>
    <name evidence="2" type="ORF">PHYPA_023655</name>
</gene>
<dbReference type="EnsemblPlants" id="Pp3c19_3939V3.1">
    <property type="protein sequence ID" value="Pp3c19_3939V3.1"/>
    <property type="gene ID" value="Pp3c19_3939"/>
</dbReference>
<dbReference type="AlphaFoldDB" id="A0A2K1IX35"/>
<evidence type="ECO:0000313" key="3">
    <source>
        <dbReference type="EnsemblPlants" id="Pp3c19_3939V3.1"/>
    </source>
</evidence>
<evidence type="ECO:0000313" key="4">
    <source>
        <dbReference type="Proteomes" id="UP000006727"/>
    </source>
</evidence>
<accession>A0A2K1IX35</accession>
<evidence type="ECO:0000256" key="1">
    <source>
        <dbReference type="SAM" id="MobiDB-lite"/>
    </source>
</evidence>
<reference evidence="3" key="3">
    <citation type="submission" date="2020-12" db="UniProtKB">
        <authorList>
            <consortium name="EnsemblPlants"/>
        </authorList>
    </citation>
    <scope>IDENTIFICATION</scope>
</reference>
<name>A0A2K1IX35_PHYPA</name>
<dbReference type="InParanoid" id="A0A2K1IX35"/>
<sequence length="90" mass="10348">MKKRHMLQSCKLVSQGHREKQDMGTAQDSPTLDPDMNTPIGVDLVGTVFNHLASMTFTKPWMEGQVCIYIYIYIYICEERGYRRSSGKSK</sequence>
<evidence type="ECO:0000313" key="2">
    <source>
        <dbReference type="EMBL" id="PNR33839.1"/>
    </source>
</evidence>
<reference evidence="2 4" key="2">
    <citation type="journal article" date="2018" name="Plant J.">
        <title>The Physcomitrella patens chromosome-scale assembly reveals moss genome structure and evolution.</title>
        <authorList>
            <person name="Lang D."/>
            <person name="Ullrich K.K."/>
            <person name="Murat F."/>
            <person name="Fuchs J."/>
            <person name="Jenkins J."/>
            <person name="Haas F.B."/>
            <person name="Piednoel M."/>
            <person name="Gundlach H."/>
            <person name="Van Bel M."/>
            <person name="Meyberg R."/>
            <person name="Vives C."/>
            <person name="Morata J."/>
            <person name="Symeonidi A."/>
            <person name="Hiss M."/>
            <person name="Muchero W."/>
            <person name="Kamisugi Y."/>
            <person name="Saleh O."/>
            <person name="Blanc G."/>
            <person name="Decker E.L."/>
            <person name="van Gessel N."/>
            <person name="Grimwood J."/>
            <person name="Hayes R.D."/>
            <person name="Graham S.W."/>
            <person name="Gunter L.E."/>
            <person name="McDaniel S.F."/>
            <person name="Hoernstein S.N.W."/>
            <person name="Larsson A."/>
            <person name="Li F.W."/>
            <person name="Perroud P.F."/>
            <person name="Phillips J."/>
            <person name="Ranjan P."/>
            <person name="Rokshar D.S."/>
            <person name="Rothfels C.J."/>
            <person name="Schneider L."/>
            <person name="Shu S."/>
            <person name="Stevenson D.W."/>
            <person name="Thummler F."/>
            <person name="Tillich M."/>
            <person name="Villarreal Aguilar J.C."/>
            <person name="Widiez T."/>
            <person name="Wong G.K."/>
            <person name="Wymore A."/>
            <person name="Zhang Y."/>
            <person name="Zimmer A.D."/>
            <person name="Quatrano R.S."/>
            <person name="Mayer K.F.X."/>
            <person name="Goodstein D."/>
            <person name="Casacuberta J.M."/>
            <person name="Vandepoele K."/>
            <person name="Reski R."/>
            <person name="Cuming A.C."/>
            <person name="Tuskan G.A."/>
            <person name="Maumus F."/>
            <person name="Salse J."/>
            <person name="Schmutz J."/>
            <person name="Rensing S.A."/>
        </authorList>
    </citation>
    <scope>NUCLEOTIDE SEQUENCE [LARGE SCALE GENOMIC DNA]</scope>
    <source>
        <strain evidence="3 4">cv. Gransden 2004</strain>
    </source>
</reference>
<organism evidence="2">
    <name type="scientific">Physcomitrium patens</name>
    <name type="common">Spreading-leaved earth moss</name>
    <name type="synonym">Physcomitrella patens</name>
    <dbReference type="NCBI Taxonomy" id="3218"/>
    <lineage>
        <taxon>Eukaryota</taxon>
        <taxon>Viridiplantae</taxon>
        <taxon>Streptophyta</taxon>
        <taxon>Embryophyta</taxon>
        <taxon>Bryophyta</taxon>
        <taxon>Bryophytina</taxon>
        <taxon>Bryopsida</taxon>
        <taxon>Funariidae</taxon>
        <taxon>Funariales</taxon>
        <taxon>Funariaceae</taxon>
        <taxon>Physcomitrium</taxon>
    </lineage>
</organism>
<dbReference type="PaxDb" id="3218-PP1S109_255V6.1"/>
<dbReference type="Gramene" id="Pp3c19_3939V3.1">
    <property type="protein sequence ID" value="Pp3c19_3939V3.1"/>
    <property type="gene ID" value="Pp3c19_3939"/>
</dbReference>
<feature type="region of interest" description="Disordered" evidence="1">
    <location>
        <begin position="1"/>
        <end position="34"/>
    </location>
</feature>
<dbReference type="EMBL" id="ABEU02000019">
    <property type="protein sequence ID" value="PNR33839.1"/>
    <property type="molecule type" value="Genomic_DNA"/>
</dbReference>
<protein>
    <submittedName>
        <fullName evidence="2 3">Uncharacterized protein</fullName>
    </submittedName>
</protein>
<reference evidence="2 4" key="1">
    <citation type="journal article" date="2008" name="Science">
        <title>The Physcomitrella genome reveals evolutionary insights into the conquest of land by plants.</title>
        <authorList>
            <person name="Rensing S."/>
            <person name="Lang D."/>
            <person name="Zimmer A."/>
            <person name="Terry A."/>
            <person name="Salamov A."/>
            <person name="Shapiro H."/>
            <person name="Nishiyama T."/>
            <person name="Perroud P.-F."/>
            <person name="Lindquist E."/>
            <person name="Kamisugi Y."/>
            <person name="Tanahashi T."/>
            <person name="Sakakibara K."/>
            <person name="Fujita T."/>
            <person name="Oishi K."/>
            <person name="Shin-I T."/>
            <person name="Kuroki Y."/>
            <person name="Toyoda A."/>
            <person name="Suzuki Y."/>
            <person name="Hashimoto A."/>
            <person name="Yamaguchi K."/>
            <person name="Sugano A."/>
            <person name="Kohara Y."/>
            <person name="Fujiyama A."/>
            <person name="Anterola A."/>
            <person name="Aoki S."/>
            <person name="Ashton N."/>
            <person name="Barbazuk W.B."/>
            <person name="Barker E."/>
            <person name="Bennetzen J."/>
            <person name="Bezanilla M."/>
            <person name="Blankenship R."/>
            <person name="Cho S.H."/>
            <person name="Dutcher S."/>
            <person name="Estelle M."/>
            <person name="Fawcett J.A."/>
            <person name="Gundlach H."/>
            <person name="Hanada K."/>
            <person name="Heyl A."/>
            <person name="Hicks K.A."/>
            <person name="Hugh J."/>
            <person name="Lohr M."/>
            <person name="Mayer K."/>
            <person name="Melkozernov A."/>
            <person name="Murata T."/>
            <person name="Nelson D."/>
            <person name="Pils B."/>
            <person name="Prigge M."/>
            <person name="Reiss B."/>
            <person name="Renner T."/>
            <person name="Rombauts S."/>
            <person name="Rushton P."/>
            <person name="Sanderfoot A."/>
            <person name="Schween G."/>
            <person name="Shiu S.-H."/>
            <person name="Stueber K."/>
            <person name="Theodoulou F.L."/>
            <person name="Tu H."/>
            <person name="Van de Peer Y."/>
            <person name="Verrier P.J."/>
            <person name="Waters E."/>
            <person name="Wood A."/>
            <person name="Yang L."/>
            <person name="Cove D."/>
            <person name="Cuming A."/>
            <person name="Hasebe M."/>
            <person name="Lucas S."/>
            <person name="Mishler D.B."/>
            <person name="Reski R."/>
            <person name="Grigoriev I."/>
            <person name="Quatrano R.S."/>
            <person name="Boore J.L."/>
        </authorList>
    </citation>
    <scope>NUCLEOTIDE SEQUENCE [LARGE SCALE GENOMIC DNA]</scope>
    <source>
        <strain evidence="3 4">cv. Gransden 2004</strain>
    </source>
</reference>
<keyword evidence="4" id="KW-1185">Reference proteome</keyword>
<proteinExistence type="predicted"/>
<dbReference type="Proteomes" id="UP000006727">
    <property type="component" value="Chromosome 19"/>
</dbReference>